<dbReference type="AlphaFoldDB" id="A0A345HU88"/>
<dbReference type="OrthoDB" id="3482365at2"/>
<feature type="signal peptide" evidence="2">
    <location>
        <begin position="1"/>
        <end position="33"/>
    </location>
</feature>
<proteinExistence type="predicted"/>
<feature type="region of interest" description="Disordered" evidence="1">
    <location>
        <begin position="34"/>
        <end position="55"/>
    </location>
</feature>
<feature type="chain" id="PRO_5039194069" evidence="2">
    <location>
        <begin position="34"/>
        <end position="142"/>
    </location>
</feature>
<protein>
    <submittedName>
        <fullName evidence="3">SH3 domain-containing protein</fullName>
    </submittedName>
</protein>
<accession>A0A345HU88</accession>
<evidence type="ECO:0000256" key="1">
    <source>
        <dbReference type="SAM" id="MobiDB-lite"/>
    </source>
</evidence>
<evidence type="ECO:0000313" key="3">
    <source>
        <dbReference type="EMBL" id="AXG80262.1"/>
    </source>
</evidence>
<keyword evidence="2" id="KW-0732">Signal</keyword>
<dbReference type="Proteomes" id="UP000253868">
    <property type="component" value="Chromosome"/>
</dbReference>
<keyword evidence="4" id="KW-1185">Reference proteome</keyword>
<organism evidence="3 4">
    <name type="scientific">Streptomyces paludis</name>
    <dbReference type="NCBI Taxonomy" id="2282738"/>
    <lineage>
        <taxon>Bacteria</taxon>
        <taxon>Bacillati</taxon>
        <taxon>Actinomycetota</taxon>
        <taxon>Actinomycetes</taxon>
        <taxon>Kitasatosporales</taxon>
        <taxon>Streptomycetaceae</taxon>
        <taxon>Streptomyces</taxon>
    </lineage>
</organism>
<sequence>MRVRSLGRTVTTLTVTTLAAAALALTTVAPTAAATPADSATSADHTASGHAASADDTVGVQASPGEFRGEVIARTGLLLHDKPYRSARTVGSVAYGEIVQIFCRVQTDYVDGNPNWYLLADGRWAWASAHYIRNIGPVPHTC</sequence>
<name>A0A345HU88_9ACTN</name>
<evidence type="ECO:0000313" key="4">
    <source>
        <dbReference type="Proteomes" id="UP000253868"/>
    </source>
</evidence>
<dbReference type="KEGG" id="spad:DVK44_24285"/>
<reference evidence="4" key="1">
    <citation type="submission" date="2018-07" db="EMBL/GenBank/DDBJ databases">
        <authorList>
            <person name="Zhao J."/>
        </authorList>
    </citation>
    <scope>NUCLEOTIDE SEQUENCE [LARGE SCALE GENOMIC DNA]</scope>
    <source>
        <strain evidence="4">GSSD-12</strain>
    </source>
</reference>
<dbReference type="EMBL" id="CP031194">
    <property type="protein sequence ID" value="AXG80262.1"/>
    <property type="molecule type" value="Genomic_DNA"/>
</dbReference>
<gene>
    <name evidence="3" type="ORF">DVK44_24285</name>
</gene>
<evidence type="ECO:0000256" key="2">
    <source>
        <dbReference type="SAM" id="SignalP"/>
    </source>
</evidence>
<dbReference type="RefSeq" id="WP_114661757.1">
    <property type="nucleotide sequence ID" value="NZ_CP031194.1"/>
</dbReference>